<proteinExistence type="inferred from homology"/>
<accession>A0A7Y9GLP2</accession>
<gene>
    <name evidence="6" type="ORF">BJ991_000760</name>
</gene>
<organism evidence="6 7">
    <name type="scientific">Microbacterium immunditiarum</name>
    <dbReference type="NCBI Taxonomy" id="337480"/>
    <lineage>
        <taxon>Bacteria</taxon>
        <taxon>Bacillati</taxon>
        <taxon>Actinomycetota</taxon>
        <taxon>Actinomycetes</taxon>
        <taxon>Micrococcales</taxon>
        <taxon>Microbacteriaceae</taxon>
        <taxon>Microbacterium</taxon>
    </lineage>
</organism>
<evidence type="ECO:0000256" key="3">
    <source>
        <dbReference type="ARBA" id="ARBA00022679"/>
    </source>
</evidence>
<feature type="domain" description="Glycosyltransferase subfamily 4-like N-terminal" evidence="5">
    <location>
        <begin position="14"/>
        <end position="152"/>
    </location>
</feature>
<evidence type="ECO:0000313" key="6">
    <source>
        <dbReference type="EMBL" id="NYE18732.1"/>
    </source>
</evidence>
<evidence type="ECO:0000313" key="7">
    <source>
        <dbReference type="Proteomes" id="UP000576969"/>
    </source>
</evidence>
<dbReference type="Gene3D" id="3.40.50.2000">
    <property type="entry name" value="Glycogen Phosphorylase B"/>
    <property type="match status" value="2"/>
</dbReference>
<keyword evidence="2" id="KW-0328">Glycosyltransferase</keyword>
<dbReference type="PANTHER" id="PTHR12526:SF640">
    <property type="entry name" value="COLANIC ACID BIOSYNTHESIS GLYCOSYLTRANSFERASE WCAL-RELATED"/>
    <property type="match status" value="1"/>
</dbReference>
<feature type="domain" description="Glycosyl transferase family 1" evidence="4">
    <location>
        <begin position="159"/>
        <end position="310"/>
    </location>
</feature>
<dbReference type="GO" id="GO:0016757">
    <property type="term" value="F:glycosyltransferase activity"/>
    <property type="evidence" value="ECO:0007669"/>
    <property type="project" value="UniProtKB-KW"/>
</dbReference>
<dbReference type="EMBL" id="JACCBV010000001">
    <property type="protein sequence ID" value="NYE18732.1"/>
    <property type="molecule type" value="Genomic_DNA"/>
</dbReference>
<evidence type="ECO:0000256" key="2">
    <source>
        <dbReference type="ARBA" id="ARBA00022676"/>
    </source>
</evidence>
<dbReference type="RefSeq" id="WP_179487591.1">
    <property type="nucleotide sequence ID" value="NZ_JACCBV010000001.1"/>
</dbReference>
<name>A0A7Y9GLP2_9MICO</name>
<dbReference type="Pfam" id="PF00534">
    <property type="entry name" value="Glycos_transf_1"/>
    <property type="match status" value="1"/>
</dbReference>
<dbReference type="SUPFAM" id="SSF53756">
    <property type="entry name" value="UDP-Glycosyltransferase/glycogen phosphorylase"/>
    <property type="match status" value="1"/>
</dbReference>
<evidence type="ECO:0000259" key="4">
    <source>
        <dbReference type="Pfam" id="PF00534"/>
    </source>
</evidence>
<keyword evidence="7" id="KW-1185">Reference proteome</keyword>
<dbReference type="CDD" id="cd03801">
    <property type="entry name" value="GT4_PimA-like"/>
    <property type="match status" value="1"/>
</dbReference>
<comment type="similarity">
    <text evidence="1">Belongs to the glycosyltransferase group 1 family. Glycosyltransferase 4 subfamily.</text>
</comment>
<dbReference type="InterPro" id="IPR001296">
    <property type="entry name" value="Glyco_trans_1"/>
</dbReference>
<keyword evidence="3 6" id="KW-0808">Transferase</keyword>
<dbReference type="AlphaFoldDB" id="A0A7Y9GLP2"/>
<evidence type="ECO:0000259" key="5">
    <source>
        <dbReference type="Pfam" id="PF13439"/>
    </source>
</evidence>
<dbReference type="InterPro" id="IPR028098">
    <property type="entry name" value="Glyco_trans_4-like_N"/>
</dbReference>
<dbReference type="Proteomes" id="UP000576969">
    <property type="component" value="Unassembled WGS sequence"/>
</dbReference>
<dbReference type="Pfam" id="PF13439">
    <property type="entry name" value="Glyco_transf_4"/>
    <property type="match status" value="1"/>
</dbReference>
<reference evidence="6 7" key="1">
    <citation type="submission" date="2020-07" db="EMBL/GenBank/DDBJ databases">
        <title>Sequencing the genomes of 1000 actinobacteria strains.</title>
        <authorList>
            <person name="Klenk H.-P."/>
        </authorList>
    </citation>
    <scope>NUCLEOTIDE SEQUENCE [LARGE SCALE GENOMIC DNA]</scope>
    <source>
        <strain evidence="6 7">DSM 24662</strain>
    </source>
</reference>
<protein>
    <submittedName>
        <fullName evidence="6">Glycosyltransferase involved in cell wall biosynthesis</fullName>
    </submittedName>
</protein>
<sequence>MRVVHLVCSTGFAGVERYIVAVASGLASSGDDVVVIGGHAELMQRALASTSAQWLPGDDMGEALSSLRSIEPPDILHTHMSQADLVGWLHLRWHRRPQHVSTRHFAGRRGSNPVARLLFRPVGRSLAAQIAISRFVAENVEPPVEVVHSGVESTDARVKRRPYVLAAQRLEAEKHTADVIEAWALSRGPAAGWKLRIAGDGSERRDLEALASERGVGESVEFLGHRSDVPALLAEAGIVIAPTPREGLGILVLEAMASGAPTVAAAGGGHLETVGAARPDLLFTPGDAADAARVIDDLLRDPARRESAGAALRALQRREFSVERQVAQTRRLYEHVLVLS</sequence>
<comment type="caution">
    <text evidence="6">The sequence shown here is derived from an EMBL/GenBank/DDBJ whole genome shotgun (WGS) entry which is preliminary data.</text>
</comment>
<dbReference type="PANTHER" id="PTHR12526">
    <property type="entry name" value="GLYCOSYLTRANSFERASE"/>
    <property type="match status" value="1"/>
</dbReference>
<evidence type="ECO:0000256" key="1">
    <source>
        <dbReference type="ARBA" id="ARBA00009481"/>
    </source>
</evidence>